<dbReference type="RefSeq" id="WP_345464193.1">
    <property type="nucleotide sequence ID" value="NZ_BAABHF010000019.1"/>
</dbReference>
<proteinExistence type="predicted"/>
<protein>
    <submittedName>
        <fullName evidence="1">Uncharacterized protein</fullName>
    </submittedName>
</protein>
<sequence length="138" mass="15036">MDPVLVAAGTAVVGAMATDAWQQARAAVVGLWRRAGSAEAETVEDELAQVRVQVLAARADQDDDTEQVLVSVWRLRLRDLVRRDPALAADLRRVLDEELLPALDAPDRERTRAVLMNATASGHGRVYQSAGDQHINES</sequence>
<accession>A0ABP8PXK5</accession>
<organism evidence="1 2">
    <name type="scientific">Actinoallomurus oryzae</name>
    <dbReference type="NCBI Taxonomy" id="502180"/>
    <lineage>
        <taxon>Bacteria</taxon>
        <taxon>Bacillati</taxon>
        <taxon>Actinomycetota</taxon>
        <taxon>Actinomycetes</taxon>
        <taxon>Streptosporangiales</taxon>
        <taxon>Thermomonosporaceae</taxon>
        <taxon>Actinoallomurus</taxon>
    </lineage>
</organism>
<comment type="caution">
    <text evidence="1">The sequence shown here is derived from an EMBL/GenBank/DDBJ whole genome shotgun (WGS) entry which is preliminary data.</text>
</comment>
<evidence type="ECO:0000313" key="1">
    <source>
        <dbReference type="EMBL" id="GAA4494130.1"/>
    </source>
</evidence>
<evidence type="ECO:0000313" key="2">
    <source>
        <dbReference type="Proteomes" id="UP001500503"/>
    </source>
</evidence>
<dbReference type="Proteomes" id="UP001500503">
    <property type="component" value="Unassembled WGS sequence"/>
</dbReference>
<gene>
    <name evidence="1" type="ORF">GCM10023191_032800</name>
</gene>
<dbReference type="EMBL" id="BAABHF010000019">
    <property type="protein sequence ID" value="GAA4494130.1"/>
    <property type="molecule type" value="Genomic_DNA"/>
</dbReference>
<name>A0ABP8PXK5_9ACTN</name>
<keyword evidence="2" id="KW-1185">Reference proteome</keyword>
<reference evidence="2" key="1">
    <citation type="journal article" date="2019" name="Int. J. Syst. Evol. Microbiol.">
        <title>The Global Catalogue of Microorganisms (GCM) 10K type strain sequencing project: providing services to taxonomists for standard genome sequencing and annotation.</title>
        <authorList>
            <consortium name="The Broad Institute Genomics Platform"/>
            <consortium name="The Broad Institute Genome Sequencing Center for Infectious Disease"/>
            <person name="Wu L."/>
            <person name="Ma J."/>
        </authorList>
    </citation>
    <scope>NUCLEOTIDE SEQUENCE [LARGE SCALE GENOMIC DNA]</scope>
    <source>
        <strain evidence="2">JCM 17933</strain>
    </source>
</reference>